<feature type="compositionally biased region" description="Basic and acidic residues" evidence="1">
    <location>
        <begin position="142"/>
        <end position="165"/>
    </location>
</feature>
<gene>
    <name evidence="2" type="ORF">NEOLI_003929</name>
</gene>
<comment type="caution">
    <text evidence="2">The sequence shown here is derived from an EMBL/GenBank/DDBJ whole genome shotgun (WGS) entry which is preliminary data.</text>
</comment>
<evidence type="ECO:0000313" key="2">
    <source>
        <dbReference type="EMBL" id="OLL22354.1"/>
    </source>
</evidence>
<accession>A0A1U7LI84</accession>
<keyword evidence="3" id="KW-1185">Reference proteome</keyword>
<evidence type="ECO:0000313" key="3">
    <source>
        <dbReference type="Proteomes" id="UP000186594"/>
    </source>
</evidence>
<proteinExistence type="predicted"/>
<sequence>MKMPQVKTLKNLSSKSLLRDSNREVIQSKTFRQTFSRNMSPKDPHKDKISYKNHRAILHPAHSMAEQMLSAEDDVASKTNMQDSIPSPFPFLESNVSFPPLQLSSNDGEQFETSPRKFQASLPSIDAEKGLMKNSNAQVHKRAADPESDTGRRKRKQMELEDMLKRKSQKLQRPRKL</sequence>
<protein>
    <submittedName>
        <fullName evidence="2">Uncharacterized protein</fullName>
    </submittedName>
</protein>
<evidence type="ECO:0000256" key="1">
    <source>
        <dbReference type="SAM" id="MobiDB-lite"/>
    </source>
</evidence>
<name>A0A1U7LI84_NEOID</name>
<dbReference type="Proteomes" id="UP000186594">
    <property type="component" value="Unassembled WGS sequence"/>
</dbReference>
<reference evidence="2 3" key="1">
    <citation type="submission" date="2016-04" db="EMBL/GenBank/DDBJ databases">
        <title>Evolutionary innovation and constraint leading to complex multicellularity in the Ascomycota.</title>
        <authorList>
            <person name="Cisse O."/>
            <person name="Nguyen A."/>
            <person name="Hewitt D.A."/>
            <person name="Jedd G."/>
            <person name="Stajich J.E."/>
        </authorList>
    </citation>
    <scope>NUCLEOTIDE SEQUENCE [LARGE SCALE GENOMIC DNA]</scope>
    <source>
        <strain evidence="2 3">DAH-3</strain>
    </source>
</reference>
<feature type="compositionally biased region" description="Polar residues" evidence="1">
    <location>
        <begin position="100"/>
        <end position="113"/>
    </location>
</feature>
<dbReference type="EMBL" id="LXFE01003427">
    <property type="protein sequence ID" value="OLL22354.1"/>
    <property type="molecule type" value="Genomic_DNA"/>
</dbReference>
<organism evidence="2 3">
    <name type="scientific">Neolecta irregularis (strain DAH-3)</name>
    <dbReference type="NCBI Taxonomy" id="1198029"/>
    <lineage>
        <taxon>Eukaryota</taxon>
        <taxon>Fungi</taxon>
        <taxon>Dikarya</taxon>
        <taxon>Ascomycota</taxon>
        <taxon>Taphrinomycotina</taxon>
        <taxon>Neolectales</taxon>
        <taxon>Neolectaceae</taxon>
        <taxon>Neolecta</taxon>
    </lineage>
</organism>
<dbReference type="AlphaFoldDB" id="A0A1U7LI84"/>
<feature type="compositionally biased region" description="Basic residues" evidence="1">
    <location>
        <begin position="166"/>
        <end position="177"/>
    </location>
</feature>
<feature type="region of interest" description="Disordered" evidence="1">
    <location>
        <begin position="100"/>
        <end position="177"/>
    </location>
</feature>